<reference evidence="2 3" key="1">
    <citation type="submission" date="2016-11" db="EMBL/GenBank/DDBJ databases">
        <title>Draft Genome Sequences of Nine Cyanobacterial Strains from Diverse Habitats.</title>
        <authorList>
            <person name="Zhu T."/>
            <person name="Hou S."/>
            <person name="Lu X."/>
            <person name="Hess W.R."/>
        </authorList>
    </citation>
    <scope>NUCLEOTIDE SEQUENCE [LARGE SCALE GENOMIC DNA]</scope>
    <source>
        <strain evidence="2 3">NIES-593</strain>
    </source>
</reference>
<feature type="transmembrane region" description="Helical" evidence="1">
    <location>
        <begin position="113"/>
        <end position="133"/>
    </location>
</feature>
<feature type="transmembrane region" description="Helical" evidence="1">
    <location>
        <begin position="226"/>
        <end position="247"/>
    </location>
</feature>
<keyword evidence="1" id="KW-0812">Transmembrane</keyword>
<accession>A0A1U7HI94</accession>
<feature type="transmembrane region" description="Helical" evidence="1">
    <location>
        <begin position="145"/>
        <end position="165"/>
    </location>
</feature>
<keyword evidence="1" id="KW-0472">Membrane</keyword>
<evidence type="ECO:0000313" key="3">
    <source>
        <dbReference type="Proteomes" id="UP000186868"/>
    </source>
</evidence>
<feature type="transmembrane region" description="Helical" evidence="1">
    <location>
        <begin position="254"/>
        <end position="277"/>
    </location>
</feature>
<name>A0A1U7HI94_9CYAN</name>
<proteinExistence type="predicted"/>
<dbReference type="STRING" id="1921803.NIES593_10695"/>
<dbReference type="EMBL" id="MRCB01000010">
    <property type="protein sequence ID" value="OKH23312.1"/>
    <property type="molecule type" value="Genomic_DNA"/>
</dbReference>
<keyword evidence="3" id="KW-1185">Reference proteome</keyword>
<protein>
    <submittedName>
        <fullName evidence="2">Uncharacterized protein</fullName>
    </submittedName>
</protein>
<keyword evidence="1" id="KW-1133">Transmembrane helix</keyword>
<organism evidence="2 3">
    <name type="scientific">Hydrococcus rivularis NIES-593</name>
    <dbReference type="NCBI Taxonomy" id="1921803"/>
    <lineage>
        <taxon>Bacteria</taxon>
        <taxon>Bacillati</taxon>
        <taxon>Cyanobacteriota</taxon>
        <taxon>Cyanophyceae</taxon>
        <taxon>Pleurocapsales</taxon>
        <taxon>Hydrococcaceae</taxon>
        <taxon>Hydrococcus</taxon>
    </lineage>
</organism>
<feature type="transmembrane region" description="Helical" evidence="1">
    <location>
        <begin position="45"/>
        <end position="69"/>
    </location>
</feature>
<feature type="transmembrane region" description="Helical" evidence="1">
    <location>
        <begin position="12"/>
        <end position="33"/>
    </location>
</feature>
<dbReference type="Proteomes" id="UP000186868">
    <property type="component" value="Unassembled WGS sequence"/>
</dbReference>
<comment type="caution">
    <text evidence="2">The sequence shown here is derived from an EMBL/GenBank/DDBJ whole genome shotgun (WGS) entry which is preliminary data.</text>
</comment>
<evidence type="ECO:0000313" key="2">
    <source>
        <dbReference type="EMBL" id="OKH23312.1"/>
    </source>
</evidence>
<feature type="transmembrane region" description="Helical" evidence="1">
    <location>
        <begin position="289"/>
        <end position="308"/>
    </location>
</feature>
<evidence type="ECO:0000256" key="1">
    <source>
        <dbReference type="SAM" id="Phobius"/>
    </source>
</evidence>
<feature type="transmembrane region" description="Helical" evidence="1">
    <location>
        <begin position="81"/>
        <end position="101"/>
    </location>
</feature>
<gene>
    <name evidence="2" type="ORF">NIES593_10695</name>
</gene>
<dbReference type="AlphaFoldDB" id="A0A1U7HI94"/>
<sequence>MKKSLPAFAPSPIVVIMVGIIWGLISFYFGIIYGMPLPGEGVPQWYVILNYIFEGVAHLGVAWLCLIDWRLPEIISDRKIWLLFGLRSAFYFLANLIFGYWELILQRSPEVSLADPVYIVSYLLLLWGMILALRARRITLKTWQYGVISAIAILGIWLGWISAFLPESSQAQLAVTSPVVEQTVIASNPSTTVAQDSASPIAEKEAPEWVLGVEEMLKPSAELTSLFYVVLDVILLVLSGTLVLTFWGGQFSRTWLVVTIAALLLYIADVRYAYVAARGNFETGGLLDTLWVFSTILFGIAAALEYDLSISLRCRRN</sequence>